<gene>
    <name evidence="6" type="ORF">BST17_28365</name>
</gene>
<dbReference type="PANTHER" id="PTHR42804">
    <property type="entry name" value="ALDEHYDE DEHYDROGENASE"/>
    <property type="match status" value="1"/>
</dbReference>
<dbReference type="InterPro" id="IPR015590">
    <property type="entry name" value="Aldehyde_DH_dom"/>
</dbReference>
<dbReference type="SUPFAM" id="SSF53720">
    <property type="entry name" value="ALDH-like"/>
    <property type="match status" value="1"/>
</dbReference>
<comment type="caution">
    <text evidence="6">The sequence shown here is derived from an EMBL/GenBank/DDBJ whole genome shotgun (WGS) entry which is preliminary data.</text>
</comment>
<sequence length="485" mass="50319">MSTASLFIGGEFRTASQATPVIEAATEEQLGLGSAATESEIDAAVAAARAALPGWQHTPAAERAAALRRFADALHQRGADTQQLCSRENGMPIRLSRGANGLYPALLLRYYADLIEHGAQEETRPAAIGHTIVRREPVGVVAAITPWNYPQALAAMKIAPALAAGATLVLKAAPETALDALVFAEAAQEAGLPAGVLNVLAGGPQAGAHLVAHPGVDKVAFTGSTAAGRTIAEVCGRLLRPVTLELGGKSAAIILDDANLDATVKGLRSASFVNNGQTCHLSSRILAPRSRYAEVVDAVAALADGLVVGDPLQKSTDIGPLVSRRQQQRVLDYIEVGRSEAKLVAGGAVPADQPQGWFVAPTVFADVDNSARIAQEEIFGPVLTVIPYGSDQEAIDIANDSEFGLGGTVWSQDVDRATDIARAVHTGTIGVNEYQLDVNAPFGGIKASGLGRELGPEGLAAYQVLKSIYRVGPAPTPPACPPQKT</sequence>
<dbReference type="AlphaFoldDB" id="A0A1W9YNP9"/>
<evidence type="ECO:0000256" key="2">
    <source>
        <dbReference type="ARBA" id="ARBA00023002"/>
    </source>
</evidence>
<dbReference type="InterPro" id="IPR016163">
    <property type="entry name" value="Ald_DH_C"/>
</dbReference>
<protein>
    <submittedName>
        <fullName evidence="6">Aldehyde dehydrogenase</fullName>
    </submittedName>
</protein>
<dbReference type="InterPro" id="IPR029510">
    <property type="entry name" value="Ald_DH_CS_GLU"/>
</dbReference>
<dbReference type="InterPro" id="IPR016161">
    <property type="entry name" value="Ald_DH/histidinol_DH"/>
</dbReference>
<dbReference type="Pfam" id="PF00171">
    <property type="entry name" value="Aldedh"/>
    <property type="match status" value="1"/>
</dbReference>
<name>A0A1W9YNP9_MYCBA</name>
<comment type="similarity">
    <text evidence="1 4">Belongs to the aldehyde dehydrogenase family.</text>
</comment>
<evidence type="ECO:0000256" key="3">
    <source>
        <dbReference type="PROSITE-ProRule" id="PRU10007"/>
    </source>
</evidence>
<dbReference type="FunFam" id="3.40.605.10:FF:000007">
    <property type="entry name" value="NAD/NADP-dependent betaine aldehyde dehydrogenase"/>
    <property type="match status" value="1"/>
</dbReference>
<keyword evidence="2 4" id="KW-0560">Oxidoreductase</keyword>
<organism evidence="6 7">
    <name type="scientific">Mycolicibacterium bacteremicum</name>
    <name type="common">Mycobacterium bacteremicum</name>
    <dbReference type="NCBI Taxonomy" id="564198"/>
    <lineage>
        <taxon>Bacteria</taxon>
        <taxon>Bacillati</taxon>
        <taxon>Actinomycetota</taxon>
        <taxon>Actinomycetes</taxon>
        <taxon>Mycobacteriales</taxon>
        <taxon>Mycobacteriaceae</taxon>
        <taxon>Mycolicibacterium</taxon>
    </lineage>
</organism>
<dbReference type="Gene3D" id="3.40.309.10">
    <property type="entry name" value="Aldehyde Dehydrogenase, Chain A, domain 2"/>
    <property type="match status" value="1"/>
</dbReference>
<dbReference type="GO" id="GO:0016620">
    <property type="term" value="F:oxidoreductase activity, acting on the aldehyde or oxo group of donors, NAD or NADP as acceptor"/>
    <property type="evidence" value="ECO:0007669"/>
    <property type="project" value="InterPro"/>
</dbReference>
<dbReference type="FunFam" id="3.40.309.10:FF:000012">
    <property type="entry name" value="Betaine aldehyde dehydrogenase"/>
    <property type="match status" value="1"/>
</dbReference>
<accession>A0A1W9YNP9</accession>
<dbReference type="STRING" id="564198.BST17_28365"/>
<proteinExistence type="inferred from homology"/>
<evidence type="ECO:0000256" key="4">
    <source>
        <dbReference type="RuleBase" id="RU003345"/>
    </source>
</evidence>
<keyword evidence="7" id="KW-1185">Reference proteome</keyword>
<dbReference type="PROSITE" id="PS00687">
    <property type="entry name" value="ALDEHYDE_DEHYDR_GLU"/>
    <property type="match status" value="1"/>
</dbReference>
<dbReference type="Gene3D" id="3.40.605.10">
    <property type="entry name" value="Aldehyde Dehydrogenase, Chain A, domain 1"/>
    <property type="match status" value="1"/>
</dbReference>
<evidence type="ECO:0000313" key="6">
    <source>
        <dbReference type="EMBL" id="ORA01420.1"/>
    </source>
</evidence>
<dbReference type="PANTHER" id="PTHR42804:SF1">
    <property type="entry name" value="ALDEHYDE DEHYDROGENASE-RELATED"/>
    <property type="match status" value="1"/>
</dbReference>
<dbReference type="OrthoDB" id="6882680at2"/>
<evidence type="ECO:0000256" key="1">
    <source>
        <dbReference type="ARBA" id="ARBA00009986"/>
    </source>
</evidence>
<dbReference type="Proteomes" id="UP000192366">
    <property type="component" value="Unassembled WGS sequence"/>
</dbReference>
<reference evidence="6 7" key="1">
    <citation type="submission" date="2017-02" db="EMBL/GenBank/DDBJ databases">
        <title>The new phylogeny of genus Mycobacterium.</title>
        <authorList>
            <person name="Tortoli E."/>
            <person name="Trovato A."/>
            <person name="Cirillo D.M."/>
        </authorList>
    </citation>
    <scope>NUCLEOTIDE SEQUENCE [LARGE SCALE GENOMIC DNA]</scope>
    <source>
        <strain evidence="6 7">DSM 45578</strain>
    </source>
</reference>
<evidence type="ECO:0000259" key="5">
    <source>
        <dbReference type="Pfam" id="PF00171"/>
    </source>
</evidence>
<dbReference type="CDD" id="cd07139">
    <property type="entry name" value="ALDH_AldA-Rv0768"/>
    <property type="match status" value="1"/>
</dbReference>
<feature type="domain" description="Aldehyde dehydrogenase" evidence="5">
    <location>
        <begin position="16"/>
        <end position="468"/>
    </location>
</feature>
<evidence type="ECO:0000313" key="7">
    <source>
        <dbReference type="Proteomes" id="UP000192366"/>
    </source>
</evidence>
<dbReference type="InterPro" id="IPR016162">
    <property type="entry name" value="Ald_DH_N"/>
</dbReference>
<feature type="active site" evidence="3">
    <location>
        <position position="245"/>
    </location>
</feature>
<dbReference type="RefSeq" id="WP_083062339.1">
    <property type="nucleotide sequence ID" value="NZ_MVHJ01000057.1"/>
</dbReference>
<dbReference type="EMBL" id="MVHJ01000057">
    <property type="protein sequence ID" value="ORA01420.1"/>
    <property type="molecule type" value="Genomic_DNA"/>
</dbReference>